<evidence type="ECO:0000313" key="2">
    <source>
        <dbReference type="Proteomes" id="UP001383192"/>
    </source>
</evidence>
<comment type="caution">
    <text evidence="1">The sequence shown here is derived from an EMBL/GenBank/DDBJ whole genome shotgun (WGS) entry which is preliminary data.</text>
</comment>
<proteinExistence type="predicted"/>
<evidence type="ECO:0008006" key="3">
    <source>
        <dbReference type="Google" id="ProtNLM"/>
    </source>
</evidence>
<accession>A0AAW0BSJ8</accession>
<sequence length="181" mass="20422">MPPKPSVASKDDTPAHKCPVESCSLTIDAIVRCSDDQHFGAHVQNLEAFSKKLRSSRKSVKSKKDTLPLVNATERGAIIEMLLCFMHNTPPLDLKKVSLQDILELNTVGRKYAVHSVIYASQKAMNEKALDHKHASYPIRVRILLHKLHNKDRSNIDPIMRKMFLDNLKVEKFGTWRAGGL</sequence>
<organism evidence="1 2">
    <name type="scientific">Paramarasmius palmivorus</name>
    <dbReference type="NCBI Taxonomy" id="297713"/>
    <lineage>
        <taxon>Eukaryota</taxon>
        <taxon>Fungi</taxon>
        <taxon>Dikarya</taxon>
        <taxon>Basidiomycota</taxon>
        <taxon>Agaricomycotina</taxon>
        <taxon>Agaricomycetes</taxon>
        <taxon>Agaricomycetidae</taxon>
        <taxon>Agaricales</taxon>
        <taxon>Marasmiineae</taxon>
        <taxon>Marasmiaceae</taxon>
        <taxon>Paramarasmius</taxon>
    </lineage>
</organism>
<protein>
    <recommendedName>
        <fullName evidence="3">BTB domain-containing protein</fullName>
    </recommendedName>
</protein>
<evidence type="ECO:0000313" key="1">
    <source>
        <dbReference type="EMBL" id="KAK7029437.1"/>
    </source>
</evidence>
<gene>
    <name evidence="1" type="ORF">VNI00_014569</name>
</gene>
<name>A0AAW0BSJ8_9AGAR</name>
<dbReference type="Proteomes" id="UP001383192">
    <property type="component" value="Unassembled WGS sequence"/>
</dbReference>
<keyword evidence="2" id="KW-1185">Reference proteome</keyword>
<dbReference type="EMBL" id="JAYKXP010000083">
    <property type="protein sequence ID" value="KAK7029437.1"/>
    <property type="molecule type" value="Genomic_DNA"/>
</dbReference>
<reference evidence="1 2" key="1">
    <citation type="submission" date="2024-01" db="EMBL/GenBank/DDBJ databases">
        <title>A draft genome for a cacao thread blight-causing isolate of Paramarasmius palmivorus.</title>
        <authorList>
            <person name="Baruah I.K."/>
            <person name="Bukari Y."/>
            <person name="Amoako-Attah I."/>
            <person name="Meinhardt L.W."/>
            <person name="Bailey B.A."/>
            <person name="Cohen S.P."/>
        </authorList>
    </citation>
    <scope>NUCLEOTIDE SEQUENCE [LARGE SCALE GENOMIC DNA]</scope>
    <source>
        <strain evidence="1 2">GH-12</strain>
    </source>
</reference>
<dbReference type="AlphaFoldDB" id="A0AAW0BSJ8"/>